<evidence type="ECO:0000313" key="2">
    <source>
        <dbReference type="EMBL" id="GJE29253.1"/>
    </source>
</evidence>
<protein>
    <recommendedName>
        <fullName evidence="4">Cation:proton antiporter</fullName>
    </recommendedName>
</protein>
<reference evidence="2" key="2">
    <citation type="submission" date="2021-08" db="EMBL/GenBank/DDBJ databases">
        <authorList>
            <person name="Tani A."/>
            <person name="Ola A."/>
            <person name="Ogura Y."/>
            <person name="Katsura K."/>
            <person name="Hayashi T."/>
        </authorList>
    </citation>
    <scope>NUCLEOTIDE SEQUENCE</scope>
    <source>
        <strain evidence="2">NBRC 15689</strain>
    </source>
</reference>
<dbReference type="Pfam" id="PF03334">
    <property type="entry name" value="PhaG_MnhG_YufB"/>
    <property type="match status" value="1"/>
</dbReference>
<proteinExistence type="predicted"/>
<dbReference type="Proteomes" id="UP001055156">
    <property type="component" value="Unassembled WGS sequence"/>
</dbReference>
<name>A0ABQ4TCC5_METOR</name>
<evidence type="ECO:0000256" key="1">
    <source>
        <dbReference type="SAM" id="Phobius"/>
    </source>
</evidence>
<gene>
    <name evidence="2" type="ORF">LKMONMHP_4132</name>
</gene>
<comment type="caution">
    <text evidence="2">The sequence shown here is derived from an EMBL/GenBank/DDBJ whole genome shotgun (WGS) entry which is preliminary data.</text>
</comment>
<dbReference type="InterPro" id="IPR005133">
    <property type="entry name" value="PhaG_MnhG_YufB"/>
</dbReference>
<evidence type="ECO:0008006" key="4">
    <source>
        <dbReference type="Google" id="ProtNLM"/>
    </source>
</evidence>
<dbReference type="RefSeq" id="WP_238313557.1">
    <property type="nucleotide sequence ID" value="NZ_BPQV01000014.1"/>
</dbReference>
<keyword evidence="1" id="KW-1133">Transmembrane helix</keyword>
<dbReference type="EMBL" id="BPQV01000014">
    <property type="protein sequence ID" value="GJE29253.1"/>
    <property type="molecule type" value="Genomic_DNA"/>
</dbReference>
<organism evidence="2 3">
    <name type="scientific">Methylobacterium organophilum</name>
    <dbReference type="NCBI Taxonomy" id="410"/>
    <lineage>
        <taxon>Bacteria</taxon>
        <taxon>Pseudomonadati</taxon>
        <taxon>Pseudomonadota</taxon>
        <taxon>Alphaproteobacteria</taxon>
        <taxon>Hyphomicrobiales</taxon>
        <taxon>Methylobacteriaceae</taxon>
        <taxon>Methylobacterium</taxon>
    </lineage>
</organism>
<evidence type="ECO:0000313" key="3">
    <source>
        <dbReference type="Proteomes" id="UP001055156"/>
    </source>
</evidence>
<feature type="transmembrane region" description="Helical" evidence="1">
    <location>
        <begin position="36"/>
        <end position="56"/>
    </location>
</feature>
<reference evidence="2" key="1">
    <citation type="journal article" date="2021" name="Front. Microbiol.">
        <title>Comprehensive Comparative Genomics and Phenotyping of Methylobacterium Species.</title>
        <authorList>
            <person name="Alessa O."/>
            <person name="Ogura Y."/>
            <person name="Fujitani Y."/>
            <person name="Takami H."/>
            <person name="Hayashi T."/>
            <person name="Sahin N."/>
            <person name="Tani A."/>
        </authorList>
    </citation>
    <scope>NUCLEOTIDE SEQUENCE</scope>
    <source>
        <strain evidence="2">NBRC 15689</strain>
    </source>
</reference>
<keyword evidence="1" id="KW-0812">Transmembrane</keyword>
<keyword evidence="1" id="KW-0472">Membrane</keyword>
<sequence length="98" mass="9957">MSGLADLLVILSLTGAVLSLWLGALAALRLRSGLDILHAVSFSNAVAGACISLAAFCADGPSPRSFKVLAMMLLLVLAGAALSHATGRALLIREGRDA</sequence>
<keyword evidence="3" id="KW-1185">Reference proteome</keyword>
<feature type="transmembrane region" description="Helical" evidence="1">
    <location>
        <begin position="68"/>
        <end position="91"/>
    </location>
</feature>
<accession>A0ABQ4TCC5</accession>